<gene>
    <name evidence="1" type="ORF">CLIB1444_01S11056</name>
</gene>
<comment type="caution">
    <text evidence="1">The sequence shown here is derived from an EMBL/GenBank/DDBJ whole genome shotgun (WGS) entry which is preliminary data.</text>
</comment>
<evidence type="ECO:0000313" key="1">
    <source>
        <dbReference type="EMBL" id="CAH6718630.1"/>
    </source>
</evidence>
<evidence type="ECO:0000313" key="2">
    <source>
        <dbReference type="Proteomes" id="UP001152531"/>
    </source>
</evidence>
<proteinExistence type="predicted"/>
<dbReference type="Proteomes" id="UP001152531">
    <property type="component" value="Unassembled WGS sequence"/>
</dbReference>
<organism evidence="1 2">
    <name type="scientific">[Candida] jaroonii</name>
    <dbReference type="NCBI Taxonomy" id="467808"/>
    <lineage>
        <taxon>Eukaryota</taxon>
        <taxon>Fungi</taxon>
        <taxon>Dikarya</taxon>
        <taxon>Ascomycota</taxon>
        <taxon>Saccharomycotina</taxon>
        <taxon>Pichiomycetes</taxon>
        <taxon>Debaryomycetaceae</taxon>
        <taxon>Yamadazyma</taxon>
    </lineage>
</organism>
<dbReference type="EMBL" id="CALSDN010000001">
    <property type="protein sequence ID" value="CAH6718630.1"/>
    <property type="molecule type" value="Genomic_DNA"/>
</dbReference>
<sequence length="250" mass="27407">MTTYFITGVNKGIGKSLVELLTKDSNNLVIGTVRNEAKAQELLSLKLENLKLIYIDMADNVTKFKEQFKALESYAPNGVDVFIQNAAIVDPDTMKHSTLCDTDYFSTVFDVNVTGTVRAYQAIYPYLFKGNGTKKMVFIGSISGIIGEPSAGGNAYGLSKAAVHRFGTQVAKENRNSQDPLINQSVTLIIHPGVVETTMHNDSSRKALTEIGASYITTDDSARKLLKIINENGIERSGTLFDEEGEILPW</sequence>
<reference evidence="1" key="1">
    <citation type="submission" date="2022-06" db="EMBL/GenBank/DDBJ databases">
        <authorList>
            <person name="Legras J.-L."/>
            <person name="Devillers H."/>
            <person name="Grondin C."/>
        </authorList>
    </citation>
    <scope>NUCLEOTIDE SEQUENCE</scope>
    <source>
        <strain evidence="1">CLIB 1444</strain>
    </source>
</reference>
<accession>A0ACA9Y212</accession>
<keyword evidence="2" id="KW-1185">Reference proteome</keyword>
<protein>
    <submittedName>
        <fullName evidence="1">Uncharacterized oxidoreductase</fullName>
    </submittedName>
</protein>
<name>A0ACA9Y212_9ASCO</name>